<sequence length="314" mass="34912">MVIPMATFSEWNWNSAYTRNHEVSASAARSARLSRLRRARHIFDRLDWWDWDEWIASDLWSFDDGNAALLLTPLDLAEADALDATCAGVAWLRWCAVADGLSPATHLTNVFGEAEARLAAHGVCEVWCIVHPFEWIKPYLRDLGYRVVERLLTFQVEPRRISKTMPPLTGLQVRLARTADLEALCALDVRAFDEPWRYAPVLMQRAVARAFATTVAVYGGALVGYACAVLHGEKGHVVRLAVQPELRRRGIGAGLLCDVVMRLAQAGARSVSLNTQAGNRVAQRLYRRLGFAPVGEKLPVMRKVLTREAPGGIA</sequence>
<evidence type="ECO:0000313" key="5">
    <source>
        <dbReference type="Proteomes" id="UP000230790"/>
    </source>
</evidence>
<dbReference type="SUPFAM" id="SSF55729">
    <property type="entry name" value="Acyl-CoA N-acyltransferases (Nat)"/>
    <property type="match status" value="1"/>
</dbReference>
<comment type="caution">
    <text evidence="4">The sequence shown here is derived from an EMBL/GenBank/DDBJ whole genome shotgun (WGS) entry which is preliminary data.</text>
</comment>
<dbReference type="Gene3D" id="3.40.630.30">
    <property type="match status" value="1"/>
</dbReference>
<dbReference type="PANTHER" id="PTHR43877">
    <property type="entry name" value="AMINOALKYLPHOSPHONATE N-ACETYLTRANSFERASE-RELATED-RELATED"/>
    <property type="match status" value="1"/>
</dbReference>
<organism evidence="4 5">
    <name type="scientific">Candidatus Thermofonsia Clade 3 bacterium</name>
    <dbReference type="NCBI Taxonomy" id="2364212"/>
    <lineage>
        <taxon>Bacteria</taxon>
        <taxon>Bacillati</taxon>
        <taxon>Chloroflexota</taxon>
        <taxon>Candidatus Thermofontia</taxon>
        <taxon>Candidatus Thermofonsia Clade 3</taxon>
    </lineage>
</organism>
<dbReference type="AlphaFoldDB" id="A0A2M8QG06"/>
<dbReference type="GO" id="GO:0016747">
    <property type="term" value="F:acyltransferase activity, transferring groups other than amino-acyl groups"/>
    <property type="evidence" value="ECO:0007669"/>
    <property type="project" value="InterPro"/>
</dbReference>
<accession>A0A2M8QG06</accession>
<dbReference type="PROSITE" id="PS51186">
    <property type="entry name" value="GNAT"/>
    <property type="match status" value="1"/>
</dbReference>
<dbReference type="Proteomes" id="UP000230790">
    <property type="component" value="Unassembled WGS sequence"/>
</dbReference>
<proteinExistence type="predicted"/>
<evidence type="ECO:0000313" key="4">
    <source>
        <dbReference type="EMBL" id="PJF48737.1"/>
    </source>
</evidence>
<dbReference type="InterPro" id="IPR016181">
    <property type="entry name" value="Acyl_CoA_acyltransferase"/>
</dbReference>
<dbReference type="Pfam" id="PF00583">
    <property type="entry name" value="Acetyltransf_1"/>
    <property type="match status" value="1"/>
</dbReference>
<keyword evidence="2" id="KW-0012">Acyltransferase</keyword>
<feature type="domain" description="N-acetyltransferase" evidence="3">
    <location>
        <begin position="171"/>
        <end position="308"/>
    </location>
</feature>
<keyword evidence="1" id="KW-0808">Transferase</keyword>
<dbReference type="EMBL" id="PGTN01000007">
    <property type="protein sequence ID" value="PJF48737.1"/>
    <property type="molecule type" value="Genomic_DNA"/>
</dbReference>
<dbReference type="CDD" id="cd04301">
    <property type="entry name" value="NAT_SF"/>
    <property type="match status" value="1"/>
</dbReference>
<dbReference type="PANTHER" id="PTHR43877:SF1">
    <property type="entry name" value="ACETYLTRANSFERASE"/>
    <property type="match status" value="1"/>
</dbReference>
<gene>
    <name evidence="4" type="ORF">CUN48_01965</name>
</gene>
<evidence type="ECO:0000256" key="2">
    <source>
        <dbReference type="ARBA" id="ARBA00023315"/>
    </source>
</evidence>
<dbReference type="InterPro" id="IPR050832">
    <property type="entry name" value="Bact_Acetyltransf"/>
</dbReference>
<name>A0A2M8QG06_9CHLR</name>
<evidence type="ECO:0000259" key="3">
    <source>
        <dbReference type="PROSITE" id="PS51186"/>
    </source>
</evidence>
<protein>
    <recommendedName>
        <fullName evidence="3">N-acetyltransferase domain-containing protein</fullName>
    </recommendedName>
</protein>
<dbReference type="InterPro" id="IPR000182">
    <property type="entry name" value="GNAT_dom"/>
</dbReference>
<evidence type="ECO:0000256" key="1">
    <source>
        <dbReference type="ARBA" id="ARBA00022679"/>
    </source>
</evidence>
<reference evidence="4 5" key="1">
    <citation type="submission" date="2017-11" db="EMBL/GenBank/DDBJ databases">
        <title>Evolution of Phototrophy in the Chloroflexi Phylum Driven by Horizontal Gene Transfer.</title>
        <authorList>
            <person name="Ward L.M."/>
            <person name="Hemp J."/>
            <person name="Shih P.M."/>
            <person name="Mcglynn S.E."/>
            <person name="Fischer W."/>
        </authorList>
    </citation>
    <scope>NUCLEOTIDE SEQUENCE [LARGE SCALE GENOMIC DNA]</scope>
    <source>
        <strain evidence="4">JP3_7</strain>
    </source>
</reference>